<comment type="similarity">
    <text evidence="2">Belongs to the FAD-dependent glycerol-3-phosphate dehydrogenase family.</text>
</comment>
<comment type="cofactor">
    <cofactor evidence="1">
        <name>FAD</name>
        <dbReference type="ChEBI" id="CHEBI:57692"/>
    </cofactor>
</comment>
<evidence type="ECO:0000259" key="6">
    <source>
        <dbReference type="Pfam" id="PF01266"/>
    </source>
</evidence>
<keyword evidence="3" id="KW-0285">Flavoprotein</keyword>
<dbReference type="PANTHER" id="PTHR11985">
    <property type="entry name" value="GLYCEROL-3-PHOSPHATE DEHYDROGENASE"/>
    <property type="match status" value="1"/>
</dbReference>
<dbReference type="GO" id="GO:0004368">
    <property type="term" value="F:glycerol-3-phosphate dehydrogenase (quinone) activity"/>
    <property type="evidence" value="ECO:0007669"/>
    <property type="project" value="UniProtKB-EC"/>
</dbReference>
<evidence type="ECO:0000256" key="1">
    <source>
        <dbReference type="ARBA" id="ARBA00001974"/>
    </source>
</evidence>
<dbReference type="InterPro" id="IPR038299">
    <property type="entry name" value="DAO_C_sf"/>
</dbReference>
<dbReference type="Gene3D" id="1.10.8.870">
    <property type="entry name" value="Alpha-glycerophosphate oxidase, cap domain"/>
    <property type="match status" value="1"/>
</dbReference>
<keyword evidence="9" id="KW-1185">Reference proteome</keyword>
<dbReference type="Pfam" id="PF01266">
    <property type="entry name" value="DAO"/>
    <property type="match status" value="1"/>
</dbReference>
<name>A0ABW6IHM1_9CYAN</name>
<dbReference type="Gene3D" id="3.50.50.60">
    <property type="entry name" value="FAD/NAD(P)-binding domain"/>
    <property type="match status" value="1"/>
</dbReference>
<dbReference type="RefSeq" id="WP_377966709.1">
    <property type="nucleotide sequence ID" value="NZ_JBHZOL010000089.1"/>
</dbReference>
<evidence type="ECO:0000313" key="9">
    <source>
        <dbReference type="Proteomes" id="UP001600165"/>
    </source>
</evidence>
<keyword evidence="4" id="KW-0274">FAD</keyword>
<feature type="domain" description="Alpha-glycerophosphate oxidase C-terminal" evidence="7">
    <location>
        <begin position="407"/>
        <end position="530"/>
    </location>
</feature>
<evidence type="ECO:0000256" key="3">
    <source>
        <dbReference type="ARBA" id="ARBA00022630"/>
    </source>
</evidence>
<dbReference type="Proteomes" id="UP001600165">
    <property type="component" value="Unassembled WGS sequence"/>
</dbReference>
<keyword evidence="5 8" id="KW-0560">Oxidoreductase</keyword>
<dbReference type="InterPro" id="IPR006076">
    <property type="entry name" value="FAD-dep_OxRdtase"/>
</dbReference>
<accession>A0ABW6IHM1</accession>
<proteinExistence type="inferred from homology"/>
<organism evidence="8 9">
    <name type="scientific">Almyronema epifaneia S1</name>
    <dbReference type="NCBI Taxonomy" id="2991925"/>
    <lineage>
        <taxon>Bacteria</taxon>
        <taxon>Bacillati</taxon>
        <taxon>Cyanobacteriota</taxon>
        <taxon>Cyanophyceae</taxon>
        <taxon>Nodosilineales</taxon>
        <taxon>Nodosilineaceae</taxon>
        <taxon>Almyronema</taxon>
        <taxon>Almyronema epifaneia</taxon>
    </lineage>
</organism>
<gene>
    <name evidence="8" type="primary">glpD</name>
    <name evidence="8" type="ORF">ACFVKH_15615</name>
</gene>
<dbReference type="PRINTS" id="PR01001">
    <property type="entry name" value="FADG3PDH"/>
</dbReference>
<dbReference type="InterPro" id="IPR000447">
    <property type="entry name" value="G3P_DH_FAD-dep"/>
</dbReference>
<dbReference type="Gene3D" id="3.30.9.10">
    <property type="entry name" value="D-Amino Acid Oxidase, subunit A, domain 2"/>
    <property type="match status" value="1"/>
</dbReference>
<evidence type="ECO:0000256" key="2">
    <source>
        <dbReference type="ARBA" id="ARBA00007330"/>
    </source>
</evidence>
<dbReference type="PANTHER" id="PTHR11985:SF15">
    <property type="entry name" value="GLYCEROL-3-PHOSPHATE DEHYDROGENASE, MITOCHONDRIAL"/>
    <property type="match status" value="1"/>
</dbReference>
<evidence type="ECO:0000313" key="8">
    <source>
        <dbReference type="EMBL" id="MFE4107721.1"/>
    </source>
</evidence>
<evidence type="ECO:0000256" key="4">
    <source>
        <dbReference type="ARBA" id="ARBA00022827"/>
    </source>
</evidence>
<reference evidence="8 9" key="1">
    <citation type="submission" date="2024-10" db="EMBL/GenBank/DDBJ databases">
        <authorList>
            <person name="Ratan Roy A."/>
            <person name="Morales Sandoval P.H."/>
            <person name="De Los Santos Villalobos S."/>
            <person name="Chakraborty S."/>
            <person name="Mukherjee J."/>
        </authorList>
    </citation>
    <scope>NUCLEOTIDE SEQUENCE [LARGE SCALE GENOMIC DNA]</scope>
    <source>
        <strain evidence="8 9">S1</strain>
    </source>
</reference>
<dbReference type="Pfam" id="PF16901">
    <property type="entry name" value="DAO_C"/>
    <property type="match status" value="1"/>
</dbReference>
<evidence type="ECO:0000256" key="5">
    <source>
        <dbReference type="ARBA" id="ARBA00023002"/>
    </source>
</evidence>
<dbReference type="NCBIfam" id="NF008899">
    <property type="entry name" value="PRK12266.1"/>
    <property type="match status" value="1"/>
</dbReference>
<dbReference type="InterPro" id="IPR031656">
    <property type="entry name" value="DAO_C"/>
</dbReference>
<sequence length="565" mass="63019">MRDFQTIQNTAFDLIIIGGGINGAAVARDAAWRGLKTIVVDKEDFGGGTTSWSTRLVHGGLRYLEYFEFHLVRESLKEREVLLNAAPHLVKPIQMTIPIYGSGSRSYWEIWAGMMLYDVLSFDKTLLNHRMLPAKKVRQLFRSVNPEDLKGAAQYYDAQAEYAERLCLENILSAEEAGATLLNYVTVVEIQRQDERITSLVCEDQLSGDRFTIKGTDQAVVINTSGPWVDQVLGLGRRGDRQAPIGQDKKMGGTKGSHIIVDPFPGAPDTALYVEAASDGRPYFIVPWLNMYLIGTTDLRYTGDLDRVKANDDEIDYLISETNRVVPTAHLTRKEIKFTYSGVRPLPNAEGKKPGSITRKHILFDHSKEGVSNLISLIGGKLTTHRQVGEEMVDLVYRKWKQPVPECVTDKQRLPGAIMPDAPEIDAALETYGDRVAAESIHHLFLIYGARAPQVLALVDEAADLGEKVVDYLPDIKAQAVYAVRAEMAHTLADICRRRTTLSMQANYGFDALPAVLSALQQHCGWSEAKCDRQSEAYRQFMAENCIPDYLLASPELTRELQPTA</sequence>
<dbReference type="EMBL" id="JBHZOL010000089">
    <property type="protein sequence ID" value="MFE4107721.1"/>
    <property type="molecule type" value="Genomic_DNA"/>
</dbReference>
<evidence type="ECO:0000259" key="7">
    <source>
        <dbReference type="Pfam" id="PF16901"/>
    </source>
</evidence>
<protein>
    <submittedName>
        <fullName evidence="8">Glycerol-3-phosphate dehydrogenase</fullName>
        <ecNumber evidence="8">1.1.5.3</ecNumber>
    </submittedName>
</protein>
<comment type="caution">
    <text evidence="8">The sequence shown here is derived from an EMBL/GenBank/DDBJ whole genome shotgun (WGS) entry which is preliminary data.</text>
</comment>
<feature type="domain" description="FAD dependent oxidoreductase" evidence="6">
    <location>
        <begin position="13"/>
        <end position="349"/>
    </location>
</feature>
<dbReference type="SUPFAM" id="SSF51905">
    <property type="entry name" value="FAD/NAD(P)-binding domain"/>
    <property type="match status" value="1"/>
</dbReference>
<dbReference type="InterPro" id="IPR036188">
    <property type="entry name" value="FAD/NAD-bd_sf"/>
</dbReference>
<dbReference type="EC" id="1.1.5.3" evidence="8"/>